<dbReference type="InterPro" id="IPR005119">
    <property type="entry name" value="LysR_subst-bd"/>
</dbReference>
<evidence type="ECO:0000313" key="6">
    <source>
        <dbReference type="EMBL" id="EHO84594.1"/>
    </source>
</evidence>
<organism evidence="6 7">
    <name type="scientific">Fusobacterium ulcerans 12-1B</name>
    <dbReference type="NCBI Taxonomy" id="457404"/>
    <lineage>
        <taxon>Bacteria</taxon>
        <taxon>Fusobacteriati</taxon>
        <taxon>Fusobacteriota</taxon>
        <taxon>Fusobacteriia</taxon>
        <taxon>Fusobacteriales</taxon>
        <taxon>Fusobacteriaceae</taxon>
        <taxon>Fusobacterium</taxon>
    </lineage>
</organism>
<name>H1PP11_9FUSO</name>
<dbReference type="InterPro" id="IPR036388">
    <property type="entry name" value="WH-like_DNA-bd_sf"/>
</dbReference>
<dbReference type="SUPFAM" id="SSF53850">
    <property type="entry name" value="Periplasmic binding protein-like II"/>
    <property type="match status" value="1"/>
</dbReference>
<dbReference type="GO" id="GO:0003700">
    <property type="term" value="F:DNA-binding transcription factor activity"/>
    <property type="evidence" value="ECO:0007669"/>
    <property type="project" value="InterPro"/>
</dbReference>
<proteinExistence type="inferred from homology"/>
<dbReference type="PRINTS" id="PR00039">
    <property type="entry name" value="HTHLYSR"/>
</dbReference>
<dbReference type="FunFam" id="1.10.10.10:FF:000001">
    <property type="entry name" value="LysR family transcriptional regulator"/>
    <property type="match status" value="1"/>
</dbReference>
<dbReference type="BioCyc" id="FSP457404-HMP:GTSQ-155-MONOMER"/>
<dbReference type="InterPro" id="IPR000847">
    <property type="entry name" value="LysR_HTH_N"/>
</dbReference>
<dbReference type="GO" id="GO:0003677">
    <property type="term" value="F:DNA binding"/>
    <property type="evidence" value="ECO:0007669"/>
    <property type="project" value="UniProtKB-KW"/>
</dbReference>
<feature type="domain" description="HTH lysR-type" evidence="5">
    <location>
        <begin position="1"/>
        <end position="58"/>
    </location>
</feature>
<dbReference type="InterPro" id="IPR036390">
    <property type="entry name" value="WH_DNA-bd_sf"/>
</dbReference>
<dbReference type="CDD" id="cd05466">
    <property type="entry name" value="PBP2_LTTR_substrate"/>
    <property type="match status" value="1"/>
</dbReference>
<gene>
    <name evidence="6" type="ORF">HMPREF0402_00154</name>
</gene>
<keyword evidence="2" id="KW-0805">Transcription regulation</keyword>
<sequence>MERTQLMYVTATAKHGNITKAAEELCISQPSLSNQIIKLENELNIKLFERKRHRVELTEAGRAFVESSLPILNSFGKLEQLMGEYASMNKGSINIGILPIFSALQLPDYLYEFKEKFPKIDMIIKESGSSSLVNSILKKELDVAFTILTEASLEKLKTELNIIKLQKDRIVAVVGEKHRLAGNKSIELKDLANEKLIFSNDNFQFPNIILNYLKLHQIPYQVSCSCTQMETIFNLVSRDFGITFCSEMTAKKELKGSENKNTKLISIPLLPLSERTIYLISGKNSSYHPTIDNFTRFIREKYNIKTLR</sequence>
<dbReference type="EMBL" id="AGWJ02000006">
    <property type="protein sequence ID" value="EHO84594.1"/>
    <property type="molecule type" value="Genomic_DNA"/>
</dbReference>
<dbReference type="PANTHER" id="PTHR30419">
    <property type="entry name" value="HTH-TYPE TRANSCRIPTIONAL REGULATOR YBHD"/>
    <property type="match status" value="1"/>
</dbReference>
<dbReference type="PROSITE" id="PS50931">
    <property type="entry name" value="HTH_LYSR"/>
    <property type="match status" value="1"/>
</dbReference>
<dbReference type="Pfam" id="PF03466">
    <property type="entry name" value="LysR_substrate"/>
    <property type="match status" value="1"/>
</dbReference>
<comment type="caution">
    <text evidence="6">The sequence shown here is derived from an EMBL/GenBank/DDBJ whole genome shotgun (WGS) entry which is preliminary data.</text>
</comment>
<dbReference type="HOGENOM" id="CLU_039613_6_2_0"/>
<dbReference type="Gene3D" id="3.40.190.290">
    <property type="match status" value="1"/>
</dbReference>
<dbReference type="SUPFAM" id="SSF46785">
    <property type="entry name" value="Winged helix' DNA-binding domain"/>
    <property type="match status" value="1"/>
</dbReference>
<dbReference type="RefSeq" id="WP_008695451.1">
    <property type="nucleotide sequence ID" value="NZ_KE161007.1"/>
</dbReference>
<dbReference type="AlphaFoldDB" id="H1PP11"/>
<dbReference type="Pfam" id="PF00126">
    <property type="entry name" value="HTH_1"/>
    <property type="match status" value="1"/>
</dbReference>
<evidence type="ECO:0000313" key="7">
    <source>
        <dbReference type="Proteomes" id="UP000003233"/>
    </source>
</evidence>
<comment type="similarity">
    <text evidence="1">Belongs to the LysR transcriptional regulatory family.</text>
</comment>
<evidence type="ECO:0000256" key="1">
    <source>
        <dbReference type="ARBA" id="ARBA00009437"/>
    </source>
</evidence>
<dbReference type="PATRIC" id="fig|457404.5.peg.1077"/>
<dbReference type="Gene3D" id="1.10.10.10">
    <property type="entry name" value="Winged helix-like DNA-binding domain superfamily/Winged helix DNA-binding domain"/>
    <property type="match status" value="1"/>
</dbReference>
<dbReference type="GO" id="GO:0005829">
    <property type="term" value="C:cytosol"/>
    <property type="evidence" value="ECO:0007669"/>
    <property type="project" value="TreeGrafter"/>
</dbReference>
<evidence type="ECO:0000256" key="3">
    <source>
        <dbReference type="ARBA" id="ARBA00023125"/>
    </source>
</evidence>
<reference evidence="6 7" key="1">
    <citation type="submission" date="2012-07" db="EMBL/GenBank/DDBJ databases">
        <title>The Genome Sequence of Fusobacterium ulcerans 12_1B.</title>
        <authorList>
            <consortium name="The Broad Institute Genome Sequencing Platform"/>
            <person name="Earl A."/>
            <person name="Ward D."/>
            <person name="Feldgarden M."/>
            <person name="Gevers D."/>
            <person name="Strauss J."/>
            <person name="Ambrose C.E."/>
            <person name="Allen-Vercoe E."/>
            <person name="Walker B."/>
            <person name="Young S.K."/>
            <person name="Zeng Q."/>
            <person name="Gargeya S."/>
            <person name="Fitzgerald M."/>
            <person name="Haas B."/>
            <person name="Abouelleil A."/>
            <person name="Alvarado L."/>
            <person name="Arachchi H.M."/>
            <person name="Berlin A.M."/>
            <person name="Chapman S.B."/>
            <person name="Goldberg J."/>
            <person name="Griggs A."/>
            <person name="Gujja S."/>
            <person name="Hansen M."/>
            <person name="Howarth C."/>
            <person name="Imamovic A."/>
            <person name="Larimer J."/>
            <person name="McCowen C."/>
            <person name="Montmayeur A."/>
            <person name="Murphy C."/>
            <person name="Neiman D."/>
            <person name="Pearson M."/>
            <person name="Priest M."/>
            <person name="Roberts A."/>
            <person name="Saif S."/>
            <person name="Shea T."/>
            <person name="Sisk P."/>
            <person name="Sykes S."/>
            <person name="Wortman J."/>
            <person name="Nusbaum C."/>
            <person name="Birren B."/>
        </authorList>
    </citation>
    <scope>NUCLEOTIDE SEQUENCE [LARGE SCALE GENOMIC DNA]</scope>
    <source>
        <strain evidence="6 7">12_1B</strain>
    </source>
</reference>
<evidence type="ECO:0000256" key="2">
    <source>
        <dbReference type="ARBA" id="ARBA00023015"/>
    </source>
</evidence>
<evidence type="ECO:0000259" key="5">
    <source>
        <dbReference type="PROSITE" id="PS50931"/>
    </source>
</evidence>
<protein>
    <recommendedName>
        <fullName evidence="5">HTH lysR-type domain-containing protein</fullName>
    </recommendedName>
</protein>
<dbReference type="PANTHER" id="PTHR30419:SF8">
    <property type="entry name" value="NITROGEN ASSIMILATION TRANSCRIPTIONAL ACTIVATOR-RELATED"/>
    <property type="match status" value="1"/>
</dbReference>
<accession>H1PP11</accession>
<keyword evidence="4" id="KW-0804">Transcription</keyword>
<keyword evidence="7" id="KW-1185">Reference proteome</keyword>
<keyword evidence="3" id="KW-0238">DNA-binding</keyword>
<evidence type="ECO:0000256" key="4">
    <source>
        <dbReference type="ARBA" id="ARBA00023163"/>
    </source>
</evidence>
<dbReference type="InterPro" id="IPR050950">
    <property type="entry name" value="HTH-type_LysR_regulators"/>
</dbReference>
<dbReference type="Proteomes" id="UP000003233">
    <property type="component" value="Unassembled WGS sequence"/>
</dbReference>